<dbReference type="CDD" id="cd16040">
    <property type="entry name" value="SPRY_PRY_SNTX"/>
    <property type="match status" value="1"/>
</dbReference>
<reference evidence="5" key="2">
    <citation type="submission" date="2025-09" db="UniProtKB">
        <authorList>
            <consortium name="Ensembl"/>
        </authorList>
    </citation>
    <scope>IDENTIFICATION</scope>
</reference>
<dbReference type="GeneTree" id="ENSGT01150000286922"/>
<dbReference type="SMART" id="SM00449">
    <property type="entry name" value="SPRY"/>
    <property type="match status" value="1"/>
</dbReference>
<dbReference type="InterPro" id="IPR003879">
    <property type="entry name" value="Butyrophylin_SPRY"/>
</dbReference>
<evidence type="ECO:0000256" key="1">
    <source>
        <dbReference type="ARBA" id="ARBA00022723"/>
    </source>
</evidence>
<dbReference type="InterPro" id="IPR003877">
    <property type="entry name" value="SPRY_dom"/>
</dbReference>
<evidence type="ECO:0000313" key="5">
    <source>
        <dbReference type="Ensembl" id="ENSSLUP00000011150.1"/>
    </source>
</evidence>
<dbReference type="AlphaFoldDB" id="A0A8C9XM38"/>
<proteinExistence type="predicted"/>
<dbReference type="InterPro" id="IPR051051">
    <property type="entry name" value="E3_ubiq-ligase_TRIM/RNF"/>
</dbReference>
<keyword evidence="3" id="KW-0862">Zinc</keyword>
<dbReference type="InterPro" id="IPR043136">
    <property type="entry name" value="B30.2/SPRY_sf"/>
</dbReference>
<evidence type="ECO:0000313" key="6">
    <source>
        <dbReference type="Proteomes" id="UP000694568"/>
    </source>
</evidence>
<name>A0A8C9XM38_SANLU</name>
<evidence type="ECO:0000259" key="4">
    <source>
        <dbReference type="PROSITE" id="PS50188"/>
    </source>
</evidence>
<dbReference type="SMART" id="SM00589">
    <property type="entry name" value="PRY"/>
    <property type="match status" value="1"/>
</dbReference>
<dbReference type="GO" id="GO:0005737">
    <property type="term" value="C:cytoplasm"/>
    <property type="evidence" value="ECO:0007669"/>
    <property type="project" value="UniProtKB-ARBA"/>
</dbReference>
<keyword evidence="2" id="KW-0863">Zinc-finger</keyword>
<dbReference type="InterPro" id="IPR001870">
    <property type="entry name" value="B30.2/SPRY"/>
</dbReference>
<dbReference type="PROSITE" id="PS50188">
    <property type="entry name" value="B302_SPRY"/>
    <property type="match status" value="1"/>
</dbReference>
<organism evidence="5 6">
    <name type="scientific">Sander lucioperca</name>
    <name type="common">Pike-perch</name>
    <name type="synonym">Perca lucioperca</name>
    <dbReference type="NCBI Taxonomy" id="283035"/>
    <lineage>
        <taxon>Eukaryota</taxon>
        <taxon>Metazoa</taxon>
        <taxon>Chordata</taxon>
        <taxon>Craniata</taxon>
        <taxon>Vertebrata</taxon>
        <taxon>Euteleostomi</taxon>
        <taxon>Actinopterygii</taxon>
        <taxon>Neopterygii</taxon>
        <taxon>Teleostei</taxon>
        <taxon>Neoteleostei</taxon>
        <taxon>Acanthomorphata</taxon>
        <taxon>Eupercaria</taxon>
        <taxon>Perciformes</taxon>
        <taxon>Percoidei</taxon>
        <taxon>Percidae</taxon>
        <taxon>Luciopercinae</taxon>
        <taxon>Sander</taxon>
    </lineage>
</organism>
<dbReference type="Gene3D" id="2.60.120.920">
    <property type="match status" value="1"/>
</dbReference>
<feature type="domain" description="B30.2/SPRY" evidence="4">
    <location>
        <begin position="1"/>
        <end position="183"/>
    </location>
</feature>
<accession>A0A8C9XM38</accession>
<protein>
    <recommendedName>
        <fullName evidence="4">B30.2/SPRY domain-containing protein</fullName>
    </recommendedName>
</protein>
<dbReference type="Proteomes" id="UP000694568">
    <property type="component" value="Unplaced"/>
</dbReference>
<dbReference type="Ensembl" id="ENSSLUT00000011538.1">
    <property type="protein sequence ID" value="ENSSLUP00000011150.1"/>
    <property type="gene ID" value="ENSSLUG00000005299.1"/>
</dbReference>
<dbReference type="SUPFAM" id="SSF49899">
    <property type="entry name" value="Concanavalin A-like lectins/glucanases"/>
    <property type="match status" value="1"/>
</dbReference>
<dbReference type="InterPro" id="IPR013320">
    <property type="entry name" value="ConA-like_dom_sf"/>
</dbReference>
<dbReference type="PRINTS" id="PR01407">
    <property type="entry name" value="BUTYPHLNCDUF"/>
</dbReference>
<reference evidence="5" key="1">
    <citation type="submission" date="2025-08" db="UniProtKB">
        <authorList>
            <consortium name="Ensembl"/>
        </authorList>
    </citation>
    <scope>IDENTIFICATION</scope>
</reference>
<dbReference type="PANTHER" id="PTHR25465:SF5">
    <property type="entry name" value="E3 UBIQUITIN_ISG15 LIGASE TRIM25-RELATED"/>
    <property type="match status" value="1"/>
</dbReference>
<evidence type="ECO:0000256" key="2">
    <source>
        <dbReference type="ARBA" id="ARBA00022771"/>
    </source>
</evidence>
<keyword evidence="1" id="KW-0479">Metal-binding</keyword>
<dbReference type="GO" id="GO:0008270">
    <property type="term" value="F:zinc ion binding"/>
    <property type="evidence" value="ECO:0007669"/>
    <property type="project" value="UniProtKB-KW"/>
</dbReference>
<dbReference type="InterPro" id="IPR006574">
    <property type="entry name" value="PRY"/>
</dbReference>
<dbReference type="Pfam" id="PF13765">
    <property type="entry name" value="PRY"/>
    <property type="match status" value="1"/>
</dbReference>
<sequence>PSDVCELELDTNTVHRNLKLSDNNRKVIYVREDQSYPDHPDRFDSWPQLLCRNGLTGRCYWEVERRGRVDISMSYRGIRRRGNSKDCVFGCNDQSWSLICSDDDGYCVWHNNRVTALTSSSVSNRVAVYVDCPAGSLSFYTVSSDSLIHLHTFNTTFTEPLYPGFRVPSGSSEVCFIPSGLTVMVRGEWW</sequence>
<dbReference type="Pfam" id="PF00622">
    <property type="entry name" value="SPRY"/>
    <property type="match status" value="1"/>
</dbReference>
<dbReference type="FunFam" id="2.60.120.920:FF:000037">
    <property type="entry name" value="Si:dkey-191j3.2"/>
    <property type="match status" value="1"/>
</dbReference>
<keyword evidence="6" id="KW-1185">Reference proteome</keyword>
<dbReference type="PANTHER" id="PTHR25465">
    <property type="entry name" value="B-BOX DOMAIN CONTAINING"/>
    <property type="match status" value="1"/>
</dbReference>
<evidence type="ECO:0000256" key="3">
    <source>
        <dbReference type="ARBA" id="ARBA00022833"/>
    </source>
</evidence>